<dbReference type="InterPro" id="IPR045584">
    <property type="entry name" value="Pilin-like"/>
</dbReference>
<gene>
    <name evidence="14" type="primary">gspK</name>
    <name evidence="14" type="ORF">QLQ16_04560</name>
</gene>
<comment type="similarity">
    <text evidence="2 10">Belongs to the GSP K family.</text>
</comment>
<evidence type="ECO:0000256" key="7">
    <source>
        <dbReference type="ARBA" id="ARBA00022927"/>
    </source>
</evidence>
<evidence type="ECO:0000256" key="9">
    <source>
        <dbReference type="ARBA" id="ARBA00023136"/>
    </source>
</evidence>
<protein>
    <recommendedName>
        <fullName evidence="10">Type II secretion system protein K</fullName>
    </recommendedName>
</protein>
<dbReference type="SUPFAM" id="SSF54523">
    <property type="entry name" value="Pili subunits"/>
    <property type="match status" value="1"/>
</dbReference>
<evidence type="ECO:0000256" key="2">
    <source>
        <dbReference type="ARBA" id="ARBA00007246"/>
    </source>
</evidence>
<evidence type="ECO:0000259" key="12">
    <source>
        <dbReference type="Pfam" id="PF03934"/>
    </source>
</evidence>
<evidence type="ECO:0000256" key="10">
    <source>
        <dbReference type="PIRNR" id="PIRNR002786"/>
    </source>
</evidence>
<dbReference type="Gene3D" id="3.30.1300.30">
    <property type="entry name" value="GSPII I/J protein-like"/>
    <property type="match status" value="1"/>
</dbReference>
<keyword evidence="11" id="KW-0732">Signal</keyword>
<feature type="chain" id="PRO_5045210820" description="Type II secretion system protein K" evidence="11">
    <location>
        <begin position="35"/>
        <end position="332"/>
    </location>
</feature>
<evidence type="ECO:0000256" key="5">
    <source>
        <dbReference type="ARBA" id="ARBA00022519"/>
    </source>
</evidence>
<dbReference type="NCBIfam" id="NF037980">
    <property type="entry name" value="T2SS_GspK"/>
    <property type="match status" value="1"/>
</dbReference>
<dbReference type="Pfam" id="PF03934">
    <property type="entry name" value="T2SSK"/>
    <property type="match status" value="1"/>
</dbReference>
<keyword evidence="8" id="KW-1133">Transmembrane helix</keyword>
<dbReference type="InterPro" id="IPR049031">
    <property type="entry name" value="T2SSK_SAM-like_1st"/>
</dbReference>
<dbReference type="PIRSF" id="PIRSF002786">
    <property type="entry name" value="XcpX"/>
    <property type="match status" value="1"/>
</dbReference>
<dbReference type="InterPro" id="IPR038072">
    <property type="entry name" value="GspK_central_sf"/>
</dbReference>
<dbReference type="InterPro" id="IPR049179">
    <property type="entry name" value="T2SSK_SAM-like_2nd"/>
</dbReference>
<keyword evidence="15" id="KW-1185">Reference proteome</keyword>
<evidence type="ECO:0000259" key="13">
    <source>
        <dbReference type="Pfam" id="PF21687"/>
    </source>
</evidence>
<evidence type="ECO:0000256" key="4">
    <source>
        <dbReference type="ARBA" id="ARBA00022475"/>
    </source>
</evidence>
<keyword evidence="3 10" id="KW-0813">Transport</keyword>
<name>A0ABT6X4Q7_9BURK</name>
<dbReference type="PANTHER" id="PTHR38831:SF1">
    <property type="entry name" value="TYPE II SECRETION SYSTEM PROTEIN K-RELATED"/>
    <property type="match status" value="1"/>
</dbReference>
<evidence type="ECO:0000313" key="15">
    <source>
        <dbReference type="Proteomes" id="UP001431902"/>
    </source>
</evidence>
<keyword evidence="4 10" id="KW-1003">Cell membrane</keyword>
<proteinExistence type="inferred from homology"/>
<dbReference type="RefSeq" id="WP_283223511.1">
    <property type="nucleotide sequence ID" value="NZ_JASGBH010000003.1"/>
</dbReference>
<evidence type="ECO:0000313" key="14">
    <source>
        <dbReference type="EMBL" id="MDI9233105.1"/>
    </source>
</evidence>
<feature type="domain" description="T2SS protein K second SAM-like" evidence="12">
    <location>
        <begin position="225"/>
        <end position="282"/>
    </location>
</feature>
<feature type="signal peptide" evidence="11">
    <location>
        <begin position="1"/>
        <end position="34"/>
    </location>
</feature>
<evidence type="ECO:0000256" key="3">
    <source>
        <dbReference type="ARBA" id="ARBA00022448"/>
    </source>
</evidence>
<comment type="subcellular location">
    <subcellularLocation>
        <location evidence="1 10">Cell inner membrane</location>
    </subcellularLocation>
</comment>
<keyword evidence="9 10" id="KW-0472">Membrane</keyword>
<dbReference type="Proteomes" id="UP001431902">
    <property type="component" value="Unassembled WGS sequence"/>
</dbReference>
<evidence type="ECO:0000256" key="11">
    <source>
        <dbReference type="SAM" id="SignalP"/>
    </source>
</evidence>
<keyword evidence="7" id="KW-0653">Protein transport</keyword>
<evidence type="ECO:0000256" key="1">
    <source>
        <dbReference type="ARBA" id="ARBA00004533"/>
    </source>
</evidence>
<sequence>MKPCPTSVQAKRQRGAALLMAMLTVTLVATLASAAQWQQWQQVNIEASERNRRQIHWLMTGALDWSRLILREDAFATPNNGVDHLGEPWALPIQESKLSTFLSQDQKWREGDAEVYLSGRITDAQSRMNVMNLIENNSVSSQSLNQFAALFDRLQLPQHELHTLSTQLLASIQANTRVSAQSVANRSDTSLMPHRTEQLVWLGLSPSTLDALKEHITLLPEATPVNLNTASAEVLSAILPGLNLAAARQAIAKRQRGHWRSLQTASQALGVLSAPLNEQSHSVQSRYFEVQGRIRIDNVAQEERILVHRSGKQVNTLWRIKTSPQLPNTLTP</sequence>
<organism evidence="14 15">
    <name type="scientific">Limnohabitans lacus</name>
    <dbReference type="NCBI Taxonomy" id="3045173"/>
    <lineage>
        <taxon>Bacteria</taxon>
        <taxon>Pseudomonadati</taxon>
        <taxon>Pseudomonadota</taxon>
        <taxon>Betaproteobacteria</taxon>
        <taxon>Burkholderiales</taxon>
        <taxon>Comamonadaceae</taxon>
        <taxon>Limnohabitans</taxon>
    </lineage>
</organism>
<reference evidence="14" key="1">
    <citation type="submission" date="2023-05" db="EMBL/GenBank/DDBJ databases">
        <title>Limnohabitans sp. strain HM2-2 Genome sequencing and assembly.</title>
        <authorList>
            <person name="Jung Y."/>
        </authorList>
    </citation>
    <scope>NUCLEOTIDE SEQUENCE</scope>
    <source>
        <strain evidence="14">HM2-2</strain>
    </source>
</reference>
<keyword evidence="5 10" id="KW-0997">Cell inner membrane</keyword>
<comment type="caution">
    <text evidence="14">The sequence shown here is derived from an EMBL/GenBank/DDBJ whole genome shotgun (WGS) entry which is preliminary data.</text>
</comment>
<dbReference type="InterPro" id="IPR005628">
    <property type="entry name" value="GspK"/>
</dbReference>
<keyword evidence="6" id="KW-0812">Transmembrane</keyword>
<evidence type="ECO:0000256" key="6">
    <source>
        <dbReference type="ARBA" id="ARBA00022692"/>
    </source>
</evidence>
<accession>A0ABT6X4Q7</accession>
<feature type="domain" description="T2SS protein K first SAM-like" evidence="13">
    <location>
        <begin position="126"/>
        <end position="221"/>
    </location>
</feature>
<dbReference type="Pfam" id="PF21687">
    <property type="entry name" value="T2SSK_1st"/>
    <property type="match status" value="1"/>
</dbReference>
<dbReference type="EMBL" id="JASGBH010000003">
    <property type="protein sequence ID" value="MDI9233105.1"/>
    <property type="molecule type" value="Genomic_DNA"/>
</dbReference>
<dbReference type="Gene3D" id="1.10.40.60">
    <property type="entry name" value="EpsJ-like"/>
    <property type="match status" value="2"/>
</dbReference>
<evidence type="ECO:0000256" key="8">
    <source>
        <dbReference type="ARBA" id="ARBA00022989"/>
    </source>
</evidence>
<dbReference type="PANTHER" id="PTHR38831">
    <property type="entry name" value="TYPE II SECRETION SYSTEM PROTEIN K"/>
    <property type="match status" value="1"/>
</dbReference>